<reference evidence="2" key="1">
    <citation type="submission" date="2015-10" db="EMBL/GenBank/DDBJ databases">
        <authorList>
            <person name="Martinez-Garcia P.J."/>
            <person name="Crepeau M.W."/>
            <person name="Puiu D."/>
            <person name="Gonzalez-Ibeas D."/>
            <person name="Whalen J."/>
            <person name="Stevens K."/>
            <person name="Paul R."/>
            <person name="Butterfield T."/>
            <person name="Britton M."/>
            <person name="Reagan R."/>
            <person name="Chakraborty S."/>
            <person name="Walawage S.L."/>
            <person name="Vasquez-Gross H.A."/>
            <person name="Cardeno C."/>
            <person name="Famula R."/>
            <person name="Pratt K."/>
            <person name="Kuruganti S."/>
            <person name="Aradhya M.K."/>
            <person name="Leslie C.A."/>
            <person name="Dandekar A.M."/>
            <person name="Salzberg S.L."/>
            <person name="Wegrzyn J.L."/>
            <person name="Langley C.H."/>
            <person name="Neale D.B."/>
        </authorList>
    </citation>
    <scope>NUCLEOTIDE SEQUENCE</scope>
    <source>
        <tissue evidence="2">Leaves</tissue>
    </source>
</reference>
<accession>A0A833Y2U8</accession>
<feature type="non-terminal residue" evidence="2">
    <location>
        <position position="1"/>
    </location>
</feature>
<comment type="caution">
    <text evidence="2">The sequence shown here is derived from an EMBL/GenBank/DDBJ whole genome shotgun (WGS) entry which is preliminary data.</text>
</comment>
<protein>
    <submittedName>
        <fullName evidence="2">Uncharacterized protein</fullName>
    </submittedName>
</protein>
<evidence type="ECO:0000313" key="2">
    <source>
        <dbReference type="EMBL" id="KAF5482261.1"/>
    </source>
</evidence>
<feature type="compositionally biased region" description="Basic and acidic residues" evidence="1">
    <location>
        <begin position="43"/>
        <end position="58"/>
    </location>
</feature>
<feature type="compositionally biased region" description="Basic residues" evidence="1">
    <location>
        <begin position="70"/>
        <end position="81"/>
    </location>
</feature>
<organism evidence="2 3">
    <name type="scientific">Juglans regia</name>
    <name type="common">English walnut</name>
    <dbReference type="NCBI Taxonomy" id="51240"/>
    <lineage>
        <taxon>Eukaryota</taxon>
        <taxon>Viridiplantae</taxon>
        <taxon>Streptophyta</taxon>
        <taxon>Embryophyta</taxon>
        <taxon>Tracheophyta</taxon>
        <taxon>Spermatophyta</taxon>
        <taxon>Magnoliopsida</taxon>
        <taxon>eudicotyledons</taxon>
        <taxon>Gunneridae</taxon>
        <taxon>Pentapetalae</taxon>
        <taxon>rosids</taxon>
        <taxon>fabids</taxon>
        <taxon>Fagales</taxon>
        <taxon>Juglandaceae</taxon>
        <taxon>Juglans</taxon>
    </lineage>
</organism>
<evidence type="ECO:0000256" key="1">
    <source>
        <dbReference type="SAM" id="MobiDB-lite"/>
    </source>
</evidence>
<feature type="region of interest" description="Disordered" evidence="1">
    <location>
        <begin position="40"/>
        <end position="109"/>
    </location>
</feature>
<name>A0A833Y2U8_JUGRE</name>
<gene>
    <name evidence="2" type="ORF">F2P56_002846</name>
</gene>
<dbReference type="EMBL" id="LIHL02000001">
    <property type="protein sequence ID" value="KAF5482261.1"/>
    <property type="molecule type" value="Genomic_DNA"/>
</dbReference>
<feature type="compositionally biased region" description="Pro residues" evidence="1">
    <location>
        <begin position="89"/>
        <end position="109"/>
    </location>
</feature>
<proteinExistence type="predicted"/>
<reference evidence="2" key="2">
    <citation type="submission" date="2020-03" db="EMBL/GenBank/DDBJ databases">
        <title>Walnut 2.0.</title>
        <authorList>
            <person name="Marrano A."/>
            <person name="Britton M."/>
            <person name="Zimin A.V."/>
            <person name="Zaini P.A."/>
            <person name="Workman R."/>
            <person name="Puiu D."/>
            <person name="Bianco L."/>
            <person name="Allen B.J."/>
            <person name="Troggio M."/>
            <person name="Leslie C.A."/>
            <person name="Timp W."/>
            <person name="Dendekar A."/>
            <person name="Salzberg S.L."/>
            <person name="Neale D.B."/>
        </authorList>
    </citation>
    <scope>NUCLEOTIDE SEQUENCE</scope>
    <source>
        <tissue evidence="2">Leaves</tissue>
    </source>
</reference>
<dbReference type="Proteomes" id="UP000619265">
    <property type="component" value="Unassembled WGS sequence"/>
</dbReference>
<evidence type="ECO:0000313" key="3">
    <source>
        <dbReference type="Proteomes" id="UP000619265"/>
    </source>
</evidence>
<dbReference type="AlphaFoldDB" id="A0A833Y2U8"/>
<sequence length="109" mass="12675">KRERERENPISKRKVNVKVGGKLNEYSGQITEGSAISFLRSQNAEKKAQQDPTPDRRQGRARRSPQTCPSRRHHCRRRSHWSSHSSPSARPPLQRPFRPPPHRPFLPII</sequence>
<dbReference type="Gramene" id="Jr01_30740_p2">
    <property type="protein sequence ID" value="cds.Jr01_30740_p2"/>
    <property type="gene ID" value="Jr01_30740"/>
</dbReference>